<feature type="region of interest" description="Disordered" evidence="1">
    <location>
        <begin position="171"/>
        <end position="227"/>
    </location>
</feature>
<name>A0A061S6D9_9CHLO</name>
<dbReference type="EMBL" id="GBEZ01005489">
    <property type="protein sequence ID" value="JAC79823.1"/>
    <property type="molecule type" value="Transcribed_RNA"/>
</dbReference>
<evidence type="ECO:0000256" key="1">
    <source>
        <dbReference type="SAM" id="MobiDB-lite"/>
    </source>
</evidence>
<proteinExistence type="predicted"/>
<dbReference type="AlphaFoldDB" id="A0A061S6D9"/>
<feature type="compositionally biased region" description="Basic and acidic residues" evidence="1">
    <location>
        <begin position="171"/>
        <end position="211"/>
    </location>
</feature>
<accession>A0A061S6D9</accession>
<organism evidence="2">
    <name type="scientific">Tetraselmis sp. GSL018</name>
    <dbReference type="NCBI Taxonomy" id="582737"/>
    <lineage>
        <taxon>Eukaryota</taxon>
        <taxon>Viridiplantae</taxon>
        <taxon>Chlorophyta</taxon>
        <taxon>core chlorophytes</taxon>
        <taxon>Chlorodendrophyceae</taxon>
        <taxon>Chlorodendrales</taxon>
        <taxon>Chlorodendraceae</taxon>
        <taxon>Tetraselmis</taxon>
    </lineage>
</organism>
<reference evidence="2" key="1">
    <citation type="submission" date="2014-05" db="EMBL/GenBank/DDBJ databases">
        <title>The transcriptome of the halophilic microalga Tetraselmis sp. GSL018 isolated from the Great Salt Lake, Utah.</title>
        <authorList>
            <person name="Jinkerson R.E."/>
            <person name="D'Adamo S."/>
            <person name="Posewitz M.C."/>
        </authorList>
    </citation>
    <scope>NUCLEOTIDE SEQUENCE</scope>
    <source>
        <strain evidence="2">GSL018</strain>
    </source>
</reference>
<protein>
    <submittedName>
        <fullName evidence="2">Uncharacterized protein</fullName>
    </submittedName>
</protein>
<evidence type="ECO:0000313" key="2">
    <source>
        <dbReference type="EMBL" id="JAC79823.1"/>
    </source>
</evidence>
<gene>
    <name evidence="2" type="ORF">TSPGSL018_11757</name>
</gene>
<sequence>MLPSSAGTMAVISSLPEPPKYASWCGSISCSPFQRLMSILPRNASVLPESSCPRVLPALRGSTRSVLLVVPATHNRAPPAECTAARAMSSLSPLRMPTECKVPFPWNLATNASGCRISSTLECVKLLGDSPARSSTTLGLAAVPRTTQWNQLWSPFPIAFLVQSLHKGAEKNEERDKGYEVDEGEGKGIEGWARRERRMDIAREGNGDGKRRPIVNGADDGSGVKRQ</sequence>